<dbReference type="Proteomes" id="UP000264062">
    <property type="component" value="Unassembled WGS sequence"/>
</dbReference>
<protein>
    <recommendedName>
        <fullName evidence="11">TonB C-terminal domain-containing protein</fullName>
    </recommendedName>
</protein>
<dbReference type="PRINTS" id="PR01374">
    <property type="entry name" value="TONBPROTEIN"/>
</dbReference>
<evidence type="ECO:0000256" key="10">
    <source>
        <dbReference type="SAM" id="Phobius"/>
    </source>
</evidence>
<dbReference type="InterPro" id="IPR051045">
    <property type="entry name" value="TonB-dependent_transducer"/>
</dbReference>
<dbReference type="InterPro" id="IPR037682">
    <property type="entry name" value="TonB_C"/>
</dbReference>
<dbReference type="AlphaFoldDB" id="A0A350H9U5"/>
<evidence type="ECO:0000256" key="9">
    <source>
        <dbReference type="ARBA" id="ARBA00023136"/>
    </source>
</evidence>
<dbReference type="Gene3D" id="3.30.1150.10">
    <property type="match status" value="1"/>
</dbReference>
<dbReference type="GO" id="GO:0031992">
    <property type="term" value="F:energy transducer activity"/>
    <property type="evidence" value="ECO:0007669"/>
    <property type="project" value="InterPro"/>
</dbReference>
<gene>
    <name evidence="12" type="ORF">DCW38_03930</name>
</gene>
<keyword evidence="7" id="KW-0653">Protein transport</keyword>
<evidence type="ECO:0000256" key="7">
    <source>
        <dbReference type="ARBA" id="ARBA00022927"/>
    </source>
</evidence>
<proteinExistence type="inferred from homology"/>
<keyword evidence="6 10" id="KW-0812">Transmembrane</keyword>
<dbReference type="InterPro" id="IPR003538">
    <property type="entry name" value="TonB"/>
</dbReference>
<evidence type="ECO:0000256" key="2">
    <source>
        <dbReference type="ARBA" id="ARBA00006555"/>
    </source>
</evidence>
<comment type="caution">
    <text evidence="12">The sequence shown here is derived from an EMBL/GenBank/DDBJ whole genome shotgun (WGS) entry which is preliminary data.</text>
</comment>
<evidence type="ECO:0000256" key="3">
    <source>
        <dbReference type="ARBA" id="ARBA00022448"/>
    </source>
</evidence>
<dbReference type="SUPFAM" id="SSF74653">
    <property type="entry name" value="TolA/TonB C-terminal domain"/>
    <property type="match status" value="1"/>
</dbReference>
<dbReference type="GO" id="GO:0030288">
    <property type="term" value="C:outer membrane-bounded periplasmic space"/>
    <property type="evidence" value="ECO:0007669"/>
    <property type="project" value="InterPro"/>
</dbReference>
<dbReference type="GO" id="GO:0015031">
    <property type="term" value="P:protein transport"/>
    <property type="evidence" value="ECO:0007669"/>
    <property type="project" value="UniProtKB-KW"/>
</dbReference>
<feature type="transmembrane region" description="Helical" evidence="10">
    <location>
        <begin position="21"/>
        <end position="38"/>
    </location>
</feature>
<keyword evidence="8 10" id="KW-1133">Transmembrane helix</keyword>
<dbReference type="NCBIfam" id="TIGR01352">
    <property type="entry name" value="tonB_Cterm"/>
    <property type="match status" value="1"/>
</dbReference>
<accession>A0A350H9U5</accession>
<reference evidence="12 13" key="1">
    <citation type="journal article" date="2018" name="Nat. Biotechnol.">
        <title>A standardized bacterial taxonomy based on genome phylogeny substantially revises the tree of life.</title>
        <authorList>
            <person name="Parks D.H."/>
            <person name="Chuvochina M."/>
            <person name="Waite D.W."/>
            <person name="Rinke C."/>
            <person name="Skarshewski A."/>
            <person name="Chaumeil P.A."/>
            <person name="Hugenholtz P."/>
        </authorList>
    </citation>
    <scope>NUCLEOTIDE SEQUENCE [LARGE SCALE GENOMIC DNA]</scope>
    <source>
        <strain evidence="12">UBA9956</strain>
    </source>
</reference>
<evidence type="ECO:0000256" key="6">
    <source>
        <dbReference type="ARBA" id="ARBA00022692"/>
    </source>
</evidence>
<dbReference type="InterPro" id="IPR006260">
    <property type="entry name" value="TonB/TolA_C"/>
</dbReference>
<sequence length="204" mass="23068">MKEKNNNDSSAYYSKRIKISVFLTLLLFIVLFAFNRALNSTPFTMKDDSKAVVLQPIIDPLRKITDIRDIPKQSLPKKIIETDDANKVTEIDINTSFEDSVIQNNDNDNIIYTVYETAPKLLNSLEVVYPEMAKKMGIEGNVFLRMIVEKDGSVSSVEILKSDNMILNESAVSAAKNLLFSPAMTRDMPVRCVITLPIIFRLTK</sequence>
<comment type="similarity">
    <text evidence="2">Belongs to the TonB family.</text>
</comment>
<keyword evidence="9 10" id="KW-0472">Membrane</keyword>
<dbReference type="GO" id="GO:0015891">
    <property type="term" value="P:siderophore transport"/>
    <property type="evidence" value="ECO:0007669"/>
    <property type="project" value="InterPro"/>
</dbReference>
<organism evidence="12 13">
    <name type="scientific">candidate division WOR-3 bacterium</name>
    <dbReference type="NCBI Taxonomy" id="2052148"/>
    <lineage>
        <taxon>Bacteria</taxon>
        <taxon>Bacteria division WOR-3</taxon>
    </lineage>
</organism>
<feature type="domain" description="TonB C-terminal" evidence="11">
    <location>
        <begin position="114"/>
        <end position="204"/>
    </location>
</feature>
<evidence type="ECO:0000256" key="5">
    <source>
        <dbReference type="ARBA" id="ARBA00022519"/>
    </source>
</evidence>
<name>A0A350H9U5_UNCW3</name>
<comment type="subcellular location">
    <subcellularLocation>
        <location evidence="1">Cell inner membrane</location>
        <topology evidence="1">Single-pass membrane protein</topology>
        <orientation evidence="1">Periplasmic side</orientation>
    </subcellularLocation>
</comment>
<evidence type="ECO:0000313" key="13">
    <source>
        <dbReference type="Proteomes" id="UP000264062"/>
    </source>
</evidence>
<keyword evidence="3" id="KW-0813">Transport</keyword>
<keyword evidence="5" id="KW-0997">Cell inner membrane</keyword>
<dbReference type="GO" id="GO:0055085">
    <property type="term" value="P:transmembrane transport"/>
    <property type="evidence" value="ECO:0007669"/>
    <property type="project" value="InterPro"/>
</dbReference>
<dbReference type="PROSITE" id="PS52015">
    <property type="entry name" value="TONB_CTD"/>
    <property type="match status" value="1"/>
</dbReference>
<dbReference type="Pfam" id="PF03544">
    <property type="entry name" value="TonB_C"/>
    <property type="match status" value="1"/>
</dbReference>
<evidence type="ECO:0000256" key="8">
    <source>
        <dbReference type="ARBA" id="ARBA00022989"/>
    </source>
</evidence>
<dbReference type="PANTHER" id="PTHR33446">
    <property type="entry name" value="PROTEIN TONB-RELATED"/>
    <property type="match status" value="1"/>
</dbReference>
<dbReference type="GO" id="GO:0098797">
    <property type="term" value="C:plasma membrane protein complex"/>
    <property type="evidence" value="ECO:0007669"/>
    <property type="project" value="TreeGrafter"/>
</dbReference>
<dbReference type="PANTHER" id="PTHR33446:SF2">
    <property type="entry name" value="PROTEIN TONB"/>
    <property type="match status" value="1"/>
</dbReference>
<keyword evidence="4" id="KW-1003">Cell membrane</keyword>
<evidence type="ECO:0000256" key="1">
    <source>
        <dbReference type="ARBA" id="ARBA00004383"/>
    </source>
</evidence>
<evidence type="ECO:0000256" key="4">
    <source>
        <dbReference type="ARBA" id="ARBA00022475"/>
    </source>
</evidence>
<evidence type="ECO:0000259" key="11">
    <source>
        <dbReference type="PROSITE" id="PS52015"/>
    </source>
</evidence>
<dbReference type="EMBL" id="DMZY01000117">
    <property type="protein sequence ID" value="HAV92311.1"/>
    <property type="molecule type" value="Genomic_DNA"/>
</dbReference>
<evidence type="ECO:0000313" key="12">
    <source>
        <dbReference type="EMBL" id="HAV92311.1"/>
    </source>
</evidence>